<protein>
    <submittedName>
        <fullName evidence="1">Uncharacterized protein</fullName>
    </submittedName>
</protein>
<proteinExistence type="predicted"/>
<dbReference type="Proteomes" id="UP000093199">
    <property type="component" value="Unassembled WGS sequence"/>
</dbReference>
<evidence type="ECO:0000313" key="2">
    <source>
        <dbReference type="Proteomes" id="UP000093199"/>
    </source>
</evidence>
<sequence length="99" mass="11470">MYFNYKHPQDELYKVSHYQFEYGGEPIATIDVHDNLNGKYRFIIRFTDGRIPLEHQTIASNDAHLAHIPAVFHSLHETLQSAIDEATTIATQFIERTLP</sequence>
<dbReference type="RefSeq" id="WP_066542487.1">
    <property type="nucleotide sequence ID" value="NZ_MASJ01000001.1"/>
</dbReference>
<reference evidence="1 2" key="1">
    <citation type="submission" date="2016-07" db="EMBL/GenBank/DDBJ databases">
        <title>Caryophanon tenue genome sequencing.</title>
        <authorList>
            <person name="Verma A."/>
            <person name="Pal Y."/>
            <person name="Krishnamurthi S."/>
        </authorList>
    </citation>
    <scope>NUCLEOTIDE SEQUENCE [LARGE SCALE GENOMIC DNA]</scope>
    <source>
        <strain evidence="1 2">DSM 14152</strain>
    </source>
</reference>
<organism evidence="1 2">
    <name type="scientific">Caryophanon tenue</name>
    <dbReference type="NCBI Taxonomy" id="33978"/>
    <lineage>
        <taxon>Bacteria</taxon>
        <taxon>Bacillati</taxon>
        <taxon>Bacillota</taxon>
        <taxon>Bacilli</taxon>
        <taxon>Bacillales</taxon>
        <taxon>Caryophanaceae</taxon>
        <taxon>Caryophanon</taxon>
    </lineage>
</organism>
<accession>A0A1C0YNM5</accession>
<dbReference type="OrthoDB" id="9871876at2"/>
<comment type="caution">
    <text evidence="1">The sequence shown here is derived from an EMBL/GenBank/DDBJ whole genome shotgun (WGS) entry which is preliminary data.</text>
</comment>
<evidence type="ECO:0000313" key="1">
    <source>
        <dbReference type="EMBL" id="OCS88669.1"/>
    </source>
</evidence>
<gene>
    <name evidence="1" type="ORF">A6M13_02150</name>
</gene>
<keyword evidence="2" id="KW-1185">Reference proteome</keyword>
<dbReference type="EMBL" id="MASJ01000001">
    <property type="protein sequence ID" value="OCS88669.1"/>
    <property type="molecule type" value="Genomic_DNA"/>
</dbReference>
<name>A0A1C0YNM5_9BACL</name>
<dbReference type="AlphaFoldDB" id="A0A1C0YNM5"/>